<dbReference type="AlphaFoldDB" id="X0VCV2"/>
<dbReference type="EMBL" id="BARS01023225">
    <property type="protein sequence ID" value="GAG09082.1"/>
    <property type="molecule type" value="Genomic_DNA"/>
</dbReference>
<protein>
    <submittedName>
        <fullName evidence="1">Uncharacterized protein</fullName>
    </submittedName>
</protein>
<comment type="caution">
    <text evidence="1">The sequence shown here is derived from an EMBL/GenBank/DDBJ whole genome shotgun (WGS) entry which is preliminary data.</text>
</comment>
<gene>
    <name evidence="1" type="ORF">S01H1_37007</name>
</gene>
<name>X0VCV2_9ZZZZ</name>
<feature type="non-terminal residue" evidence="1">
    <location>
        <position position="46"/>
    </location>
</feature>
<organism evidence="1">
    <name type="scientific">marine sediment metagenome</name>
    <dbReference type="NCBI Taxonomy" id="412755"/>
    <lineage>
        <taxon>unclassified sequences</taxon>
        <taxon>metagenomes</taxon>
        <taxon>ecological metagenomes</taxon>
    </lineage>
</organism>
<sequence length="46" mass="5478">MSEENNQQRFFVNKSNKSYFFGELQRVIKPSGKIVHLFQDVEINKC</sequence>
<reference evidence="1" key="1">
    <citation type="journal article" date="2014" name="Front. Microbiol.">
        <title>High frequency of phylogenetically diverse reductive dehalogenase-homologous genes in deep subseafloor sedimentary metagenomes.</title>
        <authorList>
            <person name="Kawai M."/>
            <person name="Futagami T."/>
            <person name="Toyoda A."/>
            <person name="Takaki Y."/>
            <person name="Nishi S."/>
            <person name="Hori S."/>
            <person name="Arai W."/>
            <person name="Tsubouchi T."/>
            <person name="Morono Y."/>
            <person name="Uchiyama I."/>
            <person name="Ito T."/>
            <person name="Fujiyama A."/>
            <person name="Inagaki F."/>
            <person name="Takami H."/>
        </authorList>
    </citation>
    <scope>NUCLEOTIDE SEQUENCE</scope>
    <source>
        <strain evidence="1">Expedition CK06-06</strain>
    </source>
</reference>
<accession>X0VCV2</accession>
<evidence type="ECO:0000313" key="1">
    <source>
        <dbReference type="EMBL" id="GAG09082.1"/>
    </source>
</evidence>
<proteinExistence type="predicted"/>